<evidence type="ECO:0000256" key="1">
    <source>
        <dbReference type="SAM" id="SignalP"/>
    </source>
</evidence>
<protein>
    <submittedName>
        <fullName evidence="3">Transporter substrate-binding domain-containing protein</fullName>
    </submittedName>
</protein>
<keyword evidence="1" id="KW-0732">Signal</keyword>
<feature type="chain" id="PRO_5041986200" evidence="1">
    <location>
        <begin position="21"/>
        <end position="275"/>
    </location>
</feature>
<accession>A0AAF0BKH0</accession>
<evidence type="ECO:0000313" key="4">
    <source>
        <dbReference type="Proteomes" id="UP001217500"/>
    </source>
</evidence>
<dbReference type="Pfam" id="PF00497">
    <property type="entry name" value="SBP_bac_3"/>
    <property type="match status" value="1"/>
</dbReference>
<keyword evidence="4" id="KW-1185">Reference proteome</keyword>
<organism evidence="3 4">
    <name type="scientific">Gimibacter soli</name>
    <dbReference type="NCBI Taxonomy" id="3024400"/>
    <lineage>
        <taxon>Bacteria</taxon>
        <taxon>Pseudomonadati</taxon>
        <taxon>Pseudomonadota</taxon>
        <taxon>Alphaproteobacteria</taxon>
        <taxon>Kordiimonadales</taxon>
        <taxon>Temperatibacteraceae</taxon>
        <taxon>Gimibacter</taxon>
    </lineage>
</organism>
<dbReference type="RefSeq" id="WP_289503988.1">
    <property type="nucleotide sequence ID" value="NZ_CP116805.1"/>
</dbReference>
<dbReference type="Proteomes" id="UP001217500">
    <property type="component" value="Chromosome"/>
</dbReference>
<dbReference type="InterPro" id="IPR001638">
    <property type="entry name" value="Solute-binding_3/MltF_N"/>
</dbReference>
<reference evidence="3" key="1">
    <citation type="submission" date="2023-01" db="EMBL/GenBank/DDBJ databases">
        <title>The genome sequence of Kordiimonadaceae bacterium 6D33.</title>
        <authorList>
            <person name="Liu Y."/>
        </authorList>
    </citation>
    <scope>NUCLEOTIDE SEQUENCE</scope>
    <source>
        <strain evidence="3">6D33</strain>
    </source>
</reference>
<dbReference type="EMBL" id="CP116805">
    <property type="protein sequence ID" value="WCL54269.1"/>
    <property type="molecule type" value="Genomic_DNA"/>
</dbReference>
<dbReference type="AlphaFoldDB" id="A0AAF0BKH0"/>
<evidence type="ECO:0000259" key="2">
    <source>
        <dbReference type="Pfam" id="PF00497"/>
    </source>
</evidence>
<sequence>MRWSSPIIISLGLAAAPVSASETEAQALPREVTVYARHNPPFVSVSETGELQGVVGETAAHVIRELGWELHVVGNVPEGRLYRIQDPEMEPKNAIILDTFPTPERALNGWLTRTIITEYAALIVRTGEVEQFLIESPEALVGHPVAGRIGFAYPAIDPVPGILMMRMNTNLASLTMLLSSRVDLAVVNAISATWQFNKAGFKGRYAFLPRALNRVPLVLSLSRRDFSADDLSAVNDAIERFQASEEWPKLLERSGGQALFRTFPVMVEDPFTEAN</sequence>
<feature type="signal peptide" evidence="1">
    <location>
        <begin position="1"/>
        <end position="20"/>
    </location>
</feature>
<dbReference type="SUPFAM" id="SSF53850">
    <property type="entry name" value="Periplasmic binding protein-like II"/>
    <property type="match status" value="1"/>
</dbReference>
<feature type="domain" description="Solute-binding protein family 3/N-terminal" evidence="2">
    <location>
        <begin position="36"/>
        <end position="253"/>
    </location>
</feature>
<proteinExistence type="predicted"/>
<evidence type="ECO:0000313" key="3">
    <source>
        <dbReference type="EMBL" id="WCL54269.1"/>
    </source>
</evidence>
<gene>
    <name evidence="3" type="ORF">PH603_00660</name>
</gene>
<name>A0AAF0BKH0_9PROT</name>
<dbReference type="Gene3D" id="3.40.190.10">
    <property type="entry name" value="Periplasmic binding protein-like II"/>
    <property type="match status" value="2"/>
</dbReference>
<dbReference type="KEGG" id="gso:PH603_00660"/>